<dbReference type="Proteomes" id="UP000295696">
    <property type="component" value="Unassembled WGS sequence"/>
</dbReference>
<feature type="compositionally biased region" description="Basic and acidic residues" evidence="1">
    <location>
        <begin position="151"/>
        <end position="169"/>
    </location>
</feature>
<accession>A0A4R3IVA8</accession>
<feature type="region of interest" description="Disordered" evidence="1">
    <location>
        <begin position="134"/>
        <end position="180"/>
    </location>
</feature>
<dbReference type="AlphaFoldDB" id="A0A4R3IVA8"/>
<protein>
    <submittedName>
        <fullName evidence="3">Phasin protein</fullName>
    </submittedName>
</protein>
<dbReference type="EMBL" id="SLZU01000035">
    <property type="protein sequence ID" value="TCS53682.1"/>
    <property type="molecule type" value="Genomic_DNA"/>
</dbReference>
<gene>
    <name evidence="3" type="ORF">EDD52_13510</name>
</gene>
<dbReference type="InterPro" id="IPR018968">
    <property type="entry name" value="Phasin"/>
</dbReference>
<sequence length="180" mass="19404">MTTQNTQTAMFDIQNLFNPKGSQDLFKTMASMNERMTAIFVEAGTRSVEIMTATTKQSLSNLSEVAQVHEEPAEYTKAYSEFAQKQMDLLKRSAQEVGEVNQKAGTETQELISEVGEEVNGKFAASAKEAGEKLTANAKEASERLTASAKEATDKVKSAAKDAADKSTSDKTASASKKSS</sequence>
<reference evidence="3 4" key="1">
    <citation type="submission" date="2019-03" db="EMBL/GenBank/DDBJ databases">
        <title>Genomic Encyclopedia of Type Strains, Phase IV (KMG-IV): sequencing the most valuable type-strain genomes for metagenomic binning, comparative biology and taxonomic classification.</title>
        <authorList>
            <person name="Goeker M."/>
        </authorList>
    </citation>
    <scope>NUCLEOTIDE SEQUENCE [LARGE SCALE GENOMIC DNA]</scope>
    <source>
        <strain evidence="3 4">DSM 104836</strain>
    </source>
</reference>
<feature type="compositionally biased region" description="Low complexity" evidence="1">
    <location>
        <begin position="170"/>
        <end position="180"/>
    </location>
</feature>
<name>A0A4R3IVA8_9RHOB</name>
<organism evidence="3 4">
    <name type="scientific">Primorskyibacter sedentarius</name>
    <dbReference type="NCBI Taxonomy" id="745311"/>
    <lineage>
        <taxon>Bacteria</taxon>
        <taxon>Pseudomonadati</taxon>
        <taxon>Pseudomonadota</taxon>
        <taxon>Alphaproteobacteria</taxon>
        <taxon>Rhodobacterales</taxon>
        <taxon>Roseobacteraceae</taxon>
        <taxon>Primorskyibacter</taxon>
    </lineage>
</organism>
<evidence type="ECO:0000256" key="1">
    <source>
        <dbReference type="SAM" id="MobiDB-lite"/>
    </source>
</evidence>
<evidence type="ECO:0000259" key="2">
    <source>
        <dbReference type="Pfam" id="PF09361"/>
    </source>
</evidence>
<proteinExistence type="predicted"/>
<dbReference type="Pfam" id="PF09361">
    <property type="entry name" value="Phasin_2"/>
    <property type="match status" value="1"/>
</dbReference>
<keyword evidence="4" id="KW-1185">Reference proteome</keyword>
<dbReference type="RefSeq" id="WP_132248788.1">
    <property type="nucleotide sequence ID" value="NZ_SLZU01000035.1"/>
</dbReference>
<evidence type="ECO:0000313" key="3">
    <source>
        <dbReference type="EMBL" id="TCS53682.1"/>
    </source>
</evidence>
<dbReference type="OrthoDB" id="7875016at2"/>
<evidence type="ECO:0000313" key="4">
    <source>
        <dbReference type="Proteomes" id="UP000295696"/>
    </source>
</evidence>
<comment type="caution">
    <text evidence="3">The sequence shown here is derived from an EMBL/GenBank/DDBJ whole genome shotgun (WGS) entry which is preliminary data.</text>
</comment>
<feature type="domain" description="Phasin" evidence="2">
    <location>
        <begin position="22"/>
        <end position="114"/>
    </location>
</feature>